<evidence type="ECO:0000313" key="1">
    <source>
        <dbReference type="EnsemblPlants" id="OMERI07G08680.1"/>
    </source>
</evidence>
<reference evidence="1" key="2">
    <citation type="submission" date="2018-05" db="EMBL/GenBank/DDBJ databases">
        <title>OmerRS3 (Oryza meridionalis Reference Sequence Version 3).</title>
        <authorList>
            <person name="Zhang J."/>
            <person name="Kudrna D."/>
            <person name="Lee S."/>
            <person name="Talag J."/>
            <person name="Welchert J."/>
            <person name="Wing R.A."/>
        </authorList>
    </citation>
    <scope>NUCLEOTIDE SEQUENCE [LARGE SCALE GENOMIC DNA]</scope>
    <source>
        <strain evidence="1">cv. OR44</strain>
    </source>
</reference>
<dbReference type="AlphaFoldDB" id="A0A0E0EA51"/>
<evidence type="ECO:0000313" key="2">
    <source>
        <dbReference type="Proteomes" id="UP000008021"/>
    </source>
</evidence>
<keyword evidence="2" id="KW-1185">Reference proteome</keyword>
<protein>
    <submittedName>
        <fullName evidence="1">Uncharacterized protein</fullName>
    </submittedName>
</protein>
<name>A0A0E0EA51_9ORYZ</name>
<dbReference type="HOGENOM" id="CLU_928676_0_0_1"/>
<reference evidence="1" key="1">
    <citation type="submission" date="2015-04" db="UniProtKB">
        <authorList>
            <consortium name="EnsemblPlants"/>
        </authorList>
    </citation>
    <scope>IDENTIFICATION</scope>
</reference>
<organism evidence="1">
    <name type="scientific">Oryza meridionalis</name>
    <dbReference type="NCBI Taxonomy" id="40149"/>
    <lineage>
        <taxon>Eukaryota</taxon>
        <taxon>Viridiplantae</taxon>
        <taxon>Streptophyta</taxon>
        <taxon>Embryophyta</taxon>
        <taxon>Tracheophyta</taxon>
        <taxon>Spermatophyta</taxon>
        <taxon>Magnoliopsida</taxon>
        <taxon>Liliopsida</taxon>
        <taxon>Poales</taxon>
        <taxon>Poaceae</taxon>
        <taxon>BOP clade</taxon>
        <taxon>Oryzoideae</taxon>
        <taxon>Oryzeae</taxon>
        <taxon>Oryzinae</taxon>
        <taxon>Oryza</taxon>
    </lineage>
</organism>
<dbReference type="EnsemblPlants" id="OMERI07G08680.1">
    <property type="protein sequence ID" value="OMERI07G08680.1"/>
    <property type="gene ID" value="OMERI07G08680"/>
</dbReference>
<proteinExistence type="predicted"/>
<dbReference type="Proteomes" id="UP000008021">
    <property type="component" value="Chromosome 7"/>
</dbReference>
<accession>A0A0E0EA51</accession>
<dbReference type="Gramene" id="OMERI07G08680.1">
    <property type="protein sequence ID" value="OMERI07G08680.1"/>
    <property type="gene ID" value="OMERI07G08680"/>
</dbReference>
<sequence>MEGSVLVPVARPCSAGHRLGARWKPPRTMLPRLTWLYAEEAPVQPTWLCGAAAVRRRARAGLGCGDDDDGIGGGRWRMYTGKKEGGGVSAGFIAMARREIAELALPSFKEKAGGTGEERTVTRRCWTAAARDLDVDIATGEEGQESKFLGCYNTTARQQCGALDQFLLYRGGTPNRDGGGACGGSDGPAPPIGMVGIATPCVATWSKANTDGCEKEDGGSGREALTARALFPPLALTYLGIGDAAVVVVLQCWSRVRSGWGYLWSKRAKDLAYPSDTGKSGNAGYPIIVASHTVDLEELA</sequence>